<gene>
    <name evidence="7" type="ORF">C8261_13430</name>
</gene>
<sequence length="306" mass="33465">MAMSRTLNYKHLRYFWMVARCGSIARASERLHLTPHAVSGQLTQFEHSLGVALFQRQGRQRALTEAGRSLLDYADRIFALGDEALAALDDAGLHLRPRITIGIADSLPKSIAAGLLRTMLRMDPPVRLTCTEGRLPQLVGELGMHRVAAVLADRPLPPGISVRAYSHLLGRSPLTVFAAPALLERQPRAFPALLDGAPFLMPGEDVAFRPALQQWLSTRGIEPQVVAEFDDLALLKAFGSSGAGFFVAPTKIAADIERQYGVCRVGELETVLAEVYLLTTERLLKHPAMQEIRRTATMLLKADGAA</sequence>
<dbReference type="Pfam" id="PF00126">
    <property type="entry name" value="HTH_1"/>
    <property type="match status" value="1"/>
</dbReference>
<dbReference type="PROSITE" id="PS50931">
    <property type="entry name" value="HTH_LYSR"/>
    <property type="match status" value="1"/>
</dbReference>
<evidence type="ECO:0000313" key="7">
    <source>
        <dbReference type="EMBL" id="PTD95709.1"/>
    </source>
</evidence>
<dbReference type="Proteomes" id="UP000241193">
    <property type="component" value="Unassembled WGS sequence"/>
</dbReference>
<keyword evidence="8" id="KW-1185">Reference proteome</keyword>
<dbReference type="PANTHER" id="PTHR30293">
    <property type="entry name" value="TRANSCRIPTIONAL REGULATORY PROTEIN NAC-RELATED"/>
    <property type="match status" value="1"/>
</dbReference>
<name>A0A2T4ID53_9RHOO</name>
<feature type="domain" description="HTH lysR-type" evidence="6">
    <location>
        <begin position="7"/>
        <end position="64"/>
    </location>
</feature>
<dbReference type="GO" id="GO:0003677">
    <property type="term" value="F:DNA binding"/>
    <property type="evidence" value="ECO:0007669"/>
    <property type="project" value="UniProtKB-KW"/>
</dbReference>
<dbReference type="EMBL" id="PZKC01000011">
    <property type="protein sequence ID" value="PTD95709.1"/>
    <property type="molecule type" value="Genomic_DNA"/>
</dbReference>
<dbReference type="GO" id="GO:2000142">
    <property type="term" value="P:regulation of DNA-templated transcription initiation"/>
    <property type="evidence" value="ECO:0007669"/>
    <property type="project" value="TreeGrafter"/>
</dbReference>
<dbReference type="FunFam" id="1.10.10.10:FF:000001">
    <property type="entry name" value="LysR family transcriptional regulator"/>
    <property type="match status" value="1"/>
</dbReference>
<keyword evidence="3" id="KW-0238">DNA-binding</keyword>
<evidence type="ECO:0000256" key="1">
    <source>
        <dbReference type="ARBA" id="ARBA00009437"/>
    </source>
</evidence>
<reference evidence="7 8" key="1">
    <citation type="submission" date="2018-03" db="EMBL/GenBank/DDBJ databases">
        <authorList>
            <person name="Keele B.F."/>
        </authorList>
    </citation>
    <scope>NUCLEOTIDE SEQUENCE [LARGE SCALE GENOMIC DNA]</scope>
    <source>
        <strain evidence="7 8">D20</strain>
    </source>
</reference>
<dbReference type="AlphaFoldDB" id="A0A2T4ID53"/>
<dbReference type="GO" id="GO:0003700">
    <property type="term" value="F:DNA-binding transcription factor activity"/>
    <property type="evidence" value="ECO:0007669"/>
    <property type="project" value="InterPro"/>
</dbReference>
<dbReference type="Gene3D" id="3.40.190.10">
    <property type="entry name" value="Periplasmic binding protein-like II"/>
    <property type="match status" value="2"/>
</dbReference>
<keyword evidence="5" id="KW-0804">Transcription</keyword>
<dbReference type="OrthoDB" id="464481at2"/>
<dbReference type="PANTHER" id="PTHR30293:SF2">
    <property type="entry name" value="TRANSCRIPTIONAL ACTIVATOR PROTEIN NHAR"/>
    <property type="match status" value="1"/>
</dbReference>
<dbReference type="InterPro" id="IPR005119">
    <property type="entry name" value="LysR_subst-bd"/>
</dbReference>
<evidence type="ECO:0000256" key="3">
    <source>
        <dbReference type="ARBA" id="ARBA00023125"/>
    </source>
</evidence>
<dbReference type="InterPro" id="IPR036390">
    <property type="entry name" value="WH_DNA-bd_sf"/>
</dbReference>
<dbReference type="Gene3D" id="1.10.10.10">
    <property type="entry name" value="Winged helix-like DNA-binding domain superfamily/Winged helix DNA-binding domain"/>
    <property type="match status" value="1"/>
</dbReference>
<organism evidence="7 8">
    <name type="scientific">Pseudothauera lacus</name>
    <dbReference type="NCBI Taxonomy" id="2136175"/>
    <lineage>
        <taxon>Bacteria</taxon>
        <taxon>Pseudomonadati</taxon>
        <taxon>Pseudomonadota</taxon>
        <taxon>Betaproteobacteria</taxon>
        <taxon>Rhodocyclales</taxon>
        <taxon>Zoogloeaceae</taxon>
        <taxon>Pseudothauera</taxon>
    </lineage>
</organism>
<evidence type="ECO:0000256" key="5">
    <source>
        <dbReference type="ARBA" id="ARBA00023163"/>
    </source>
</evidence>
<evidence type="ECO:0000259" key="6">
    <source>
        <dbReference type="PROSITE" id="PS50931"/>
    </source>
</evidence>
<proteinExistence type="inferred from homology"/>
<keyword evidence="2" id="KW-0805">Transcription regulation</keyword>
<dbReference type="InterPro" id="IPR000847">
    <property type="entry name" value="LysR_HTH_N"/>
</dbReference>
<evidence type="ECO:0000313" key="8">
    <source>
        <dbReference type="Proteomes" id="UP000241193"/>
    </source>
</evidence>
<protein>
    <submittedName>
        <fullName evidence="7">LysR family transcriptional regulator</fullName>
    </submittedName>
</protein>
<dbReference type="InterPro" id="IPR036388">
    <property type="entry name" value="WH-like_DNA-bd_sf"/>
</dbReference>
<dbReference type="SUPFAM" id="SSF53850">
    <property type="entry name" value="Periplasmic binding protein-like II"/>
    <property type="match status" value="1"/>
</dbReference>
<dbReference type="Pfam" id="PF03466">
    <property type="entry name" value="LysR_substrate"/>
    <property type="match status" value="1"/>
</dbReference>
<keyword evidence="4" id="KW-0010">Activator</keyword>
<comment type="similarity">
    <text evidence="1">Belongs to the LysR transcriptional regulatory family.</text>
</comment>
<reference evidence="7 8" key="2">
    <citation type="submission" date="2018-04" db="EMBL/GenBank/DDBJ databases">
        <title>Thauera lacus sp. nov., isolated from an saline lake in Inner Mongolia, China.</title>
        <authorList>
            <person name="Liang Q.-Y."/>
        </authorList>
    </citation>
    <scope>NUCLEOTIDE SEQUENCE [LARGE SCALE GENOMIC DNA]</scope>
    <source>
        <strain evidence="7 8">D20</strain>
    </source>
</reference>
<evidence type="ECO:0000256" key="2">
    <source>
        <dbReference type="ARBA" id="ARBA00023015"/>
    </source>
</evidence>
<dbReference type="SUPFAM" id="SSF46785">
    <property type="entry name" value="Winged helix' DNA-binding domain"/>
    <property type="match status" value="1"/>
</dbReference>
<comment type="caution">
    <text evidence="7">The sequence shown here is derived from an EMBL/GenBank/DDBJ whole genome shotgun (WGS) entry which is preliminary data.</text>
</comment>
<accession>A0A2T4ID53</accession>
<evidence type="ECO:0000256" key="4">
    <source>
        <dbReference type="ARBA" id="ARBA00023159"/>
    </source>
</evidence>